<evidence type="ECO:0000313" key="7">
    <source>
        <dbReference type="EMBL" id="GAA2476721.1"/>
    </source>
</evidence>
<comment type="caution">
    <text evidence="7">The sequence shown here is derived from an EMBL/GenBank/DDBJ whole genome shotgun (WGS) entry which is preliminary data.</text>
</comment>
<reference evidence="8" key="1">
    <citation type="journal article" date="2019" name="Int. J. Syst. Evol. Microbiol.">
        <title>The Global Catalogue of Microorganisms (GCM) 10K type strain sequencing project: providing services to taxonomists for standard genome sequencing and annotation.</title>
        <authorList>
            <consortium name="The Broad Institute Genomics Platform"/>
            <consortium name="The Broad Institute Genome Sequencing Center for Infectious Disease"/>
            <person name="Wu L."/>
            <person name="Ma J."/>
        </authorList>
    </citation>
    <scope>NUCLEOTIDE SEQUENCE [LARGE SCALE GENOMIC DNA]</scope>
    <source>
        <strain evidence="8">JCM 6923</strain>
    </source>
</reference>
<accession>A0ABP5YE78</accession>
<dbReference type="InterPro" id="IPR005119">
    <property type="entry name" value="LysR_subst-bd"/>
</dbReference>
<name>A0ABP5YE78_9ACTN</name>
<evidence type="ECO:0000256" key="1">
    <source>
        <dbReference type="ARBA" id="ARBA00009437"/>
    </source>
</evidence>
<dbReference type="Pfam" id="PF00126">
    <property type="entry name" value="HTH_1"/>
    <property type="match status" value="1"/>
</dbReference>
<dbReference type="Proteomes" id="UP001501721">
    <property type="component" value="Unassembled WGS sequence"/>
</dbReference>
<evidence type="ECO:0000256" key="3">
    <source>
        <dbReference type="ARBA" id="ARBA00023125"/>
    </source>
</evidence>
<feature type="domain" description="HTH lysR-type" evidence="6">
    <location>
        <begin position="10"/>
        <end position="67"/>
    </location>
</feature>
<dbReference type="InterPro" id="IPR000847">
    <property type="entry name" value="LysR_HTH_N"/>
</dbReference>
<dbReference type="InterPro" id="IPR036390">
    <property type="entry name" value="WH_DNA-bd_sf"/>
</dbReference>
<dbReference type="Pfam" id="PF03466">
    <property type="entry name" value="LysR_substrate"/>
    <property type="match status" value="1"/>
</dbReference>
<keyword evidence="2" id="KW-0805">Transcription regulation</keyword>
<dbReference type="InterPro" id="IPR036388">
    <property type="entry name" value="WH-like_DNA-bd_sf"/>
</dbReference>
<keyword evidence="8" id="KW-1185">Reference proteome</keyword>
<evidence type="ECO:0000313" key="8">
    <source>
        <dbReference type="Proteomes" id="UP001501721"/>
    </source>
</evidence>
<dbReference type="Gene3D" id="3.40.190.290">
    <property type="match status" value="1"/>
</dbReference>
<sequence length="329" mass="35443">MSPIVVLMALELRHLRYLLAVAEHGNFTRAAEELHISQPTLSQQIKQLERTLGSQLLDRTGRTVRLTDAGEAYAHHARGALHQLAAAERAVHDVRDLTRGRLRLAVTPTFTAYLVGPLTAELHGRHPGITLTVRETTQDRIETGLLADEFDLGIAFWGTHLPGITATALFTETLTLVTGDSGNSGATGGRSAALPVRDLADRQLALLSGDFATRGHIDAYLERHGVSPRIAVEANSIQALTEVVQRTSLATVLPDAITHDHPRLVPMPLEPALPTRTVTLLARADAYRSAAALAFTRLTRELVRSRGYTAPARDGSAEGAVEVEGGADQ</sequence>
<evidence type="ECO:0000256" key="2">
    <source>
        <dbReference type="ARBA" id="ARBA00023015"/>
    </source>
</evidence>
<protein>
    <submittedName>
        <fullName evidence="7">Transcriptional regulator CynR</fullName>
    </submittedName>
</protein>
<dbReference type="EMBL" id="BAAATL010000009">
    <property type="protein sequence ID" value="GAA2476721.1"/>
    <property type="molecule type" value="Genomic_DNA"/>
</dbReference>
<proteinExistence type="inferred from homology"/>
<dbReference type="InterPro" id="IPR050950">
    <property type="entry name" value="HTH-type_LysR_regulators"/>
</dbReference>
<evidence type="ECO:0000256" key="5">
    <source>
        <dbReference type="SAM" id="MobiDB-lite"/>
    </source>
</evidence>
<dbReference type="NCBIfam" id="NF008416">
    <property type="entry name" value="PRK11242.1"/>
    <property type="match status" value="1"/>
</dbReference>
<organism evidence="7 8">
    <name type="scientific">Streptomyces graminearus</name>
    <dbReference type="NCBI Taxonomy" id="284030"/>
    <lineage>
        <taxon>Bacteria</taxon>
        <taxon>Bacillati</taxon>
        <taxon>Actinomycetota</taxon>
        <taxon>Actinomycetes</taxon>
        <taxon>Kitasatosporales</taxon>
        <taxon>Streptomycetaceae</taxon>
        <taxon>Streptomyces</taxon>
    </lineage>
</organism>
<dbReference type="PANTHER" id="PTHR30419">
    <property type="entry name" value="HTH-TYPE TRANSCRIPTIONAL REGULATOR YBHD"/>
    <property type="match status" value="1"/>
</dbReference>
<dbReference type="SUPFAM" id="SSF46785">
    <property type="entry name" value="Winged helix' DNA-binding domain"/>
    <property type="match status" value="1"/>
</dbReference>
<evidence type="ECO:0000256" key="4">
    <source>
        <dbReference type="ARBA" id="ARBA00023163"/>
    </source>
</evidence>
<dbReference type="SUPFAM" id="SSF53850">
    <property type="entry name" value="Periplasmic binding protein-like II"/>
    <property type="match status" value="1"/>
</dbReference>
<dbReference type="PROSITE" id="PS50931">
    <property type="entry name" value="HTH_LYSR"/>
    <property type="match status" value="1"/>
</dbReference>
<keyword evidence="4" id="KW-0804">Transcription</keyword>
<evidence type="ECO:0000259" key="6">
    <source>
        <dbReference type="PROSITE" id="PS50931"/>
    </source>
</evidence>
<feature type="compositionally biased region" description="Low complexity" evidence="5">
    <location>
        <begin position="317"/>
        <end position="329"/>
    </location>
</feature>
<keyword evidence="3" id="KW-0238">DNA-binding</keyword>
<dbReference type="Gene3D" id="1.10.10.10">
    <property type="entry name" value="Winged helix-like DNA-binding domain superfamily/Winged helix DNA-binding domain"/>
    <property type="match status" value="1"/>
</dbReference>
<dbReference type="PRINTS" id="PR00039">
    <property type="entry name" value="HTHLYSR"/>
</dbReference>
<gene>
    <name evidence="7" type="primary">cynR</name>
    <name evidence="7" type="ORF">GCM10010422_20460</name>
</gene>
<comment type="similarity">
    <text evidence="1">Belongs to the LysR transcriptional regulatory family.</text>
</comment>
<feature type="region of interest" description="Disordered" evidence="5">
    <location>
        <begin position="308"/>
        <end position="329"/>
    </location>
</feature>